<feature type="domain" description="Peptidase M24" evidence="1">
    <location>
        <begin position="146"/>
        <end position="348"/>
    </location>
</feature>
<keyword evidence="3" id="KW-0031">Aminopeptidase</keyword>
<dbReference type="InterPro" id="IPR000994">
    <property type="entry name" value="Pept_M24"/>
</dbReference>
<proteinExistence type="predicted"/>
<dbReference type="STRING" id="1121306.SAMN02745196_01718"/>
<dbReference type="PANTHER" id="PTHR46112:SF2">
    <property type="entry name" value="XAA-PRO AMINOPEPTIDASE P-RELATED"/>
    <property type="match status" value="1"/>
</dbReference>
<evidence type="ECO:0000259" key="2">
    <source>
        <dbReference type="Pfam" id="PF01321"/>
    </source>
</evidence>
<dbReference type="RefSeq" id="WP_072831615.1">
    <property type="nucleotide sequence ID" value="NZ_FQXP01000006.1"/>
</dbReference>
<dbReference type="CDD" id="cd01092">
    <property type="entry name" value="APP-like"/>
    <property type="match status" value="1"/>
</dbReference>
<sequence>MLKANYIENLYALMKKNNLDAVIIAPSQDLQYLIDFSPAADERFQALFLLQDGRYFYVTPELNYEEILHCLGEDTKYYIWSDGAGFVGAVTQGLKDFGLSGKNIGVNCAVRAINMLDVAEEFDGKFFNAHSLLEEFRVCKSEEDIEKMRIAAKMADDIMEDLRHFIKPGLTEKDIKDRIKSKFAEMGAEGVSFEPIIASGPNSSKPHYSDDCRVIEEKDIIILDLGCRYKNYCSDTSRTFFVGGITDKEKEVYEIVKKSHWEAENYAKAGVTCESVDKVARDIIKESGHGEHFLNRTGHGIGYSVHEAPYIKEGNTQILEPGMAFSIEPGIYIPGEFGLRIEDIVVIDKNGNPEILNKFTRDIVIV</sequence>
<dbReference type="OrthoDB" id="9806388at2"/>
<keyword evidence="3" id="KW-0378">Hydrolase</keyword>
<dbReference type="SUPFAM" id="SSF53092">
    <property type="entry name" value="Creatinase/prolidase N-terminal domain"/>
    <property type="match status" value="1"/>
</dbReference>
<feature type="domain" description="Creatinase N-terminal" evidence="2">
    <location>
        <begin position="7"/>
        <end position="139"/>
    </location>
</feature>
<dbReference type="Pfam" id="PF01321">
    <property type="entry name" value="Creatinase_N"/>
    <property type="match status" value="1"/>
</dbReference>
<dbReference type="GO" id="GO:0004177">
    <property type="term" value="F:aminopeptidase activity"/>
    <property type="evidence" value="ECO:0007669"/>
    <property type="project" value="UniProtKB-KW"/>
</dbReference>
<reference evidence="3 4" key="1">
    <citation type="submission" date="2016-11" db="EMBL/GenBank/DDBJ databases">
        <authorList>
            <person name="Jaros S."/>
            <person name="Januszkiewicz K."/>
            <person name="Wedrychowicz H."/>
        </authorList>
    </citation>
    <scope>NUCLEOTIDE SEQUENCE [LARGE SCALE GENOMIC DNA]</scope>
    <source>
        <strain evidence="3 4">DSM 3089</strain>
    </source>
</reference>
<evidence type="ECO:0000259" key="1">
    <source>
        <dbReference type="Pfam" id="PF00557"/>
    </source>
</evidence>
<protein>
    <submittedName>
        <fullName evidence="3">Xaa-Pro aminopeptidase</fullName>
    </submittedName>
</protein>
<accession>A0A1M5WL50</accession>
<name>A0A1M5WL50_9CLOT</name>
<gene>
    <name evidence="3" type="ORF">SAMN02745196_01718</name>
</gene>
<evidence type="ECO:0000313" key="3">
    <source>
        <dbReference type="EMBL" id="SHH88310.1"/>
    </source>
</evidence>
<dbReference type="SUPFAM" id="SSF55920">
    <property type="entry name" value="Creatinase/aminopeptidase"/>
    <property type="match status" value="1"/>
</dbReference>
<dbReference type="EMBL" id="FQXP01000006">
    <property type="protein sequence ID" value="SHH88310.1"/>
    <property type="molecule type" value="Genomic_DNA"/>
</dbReference>
<dbReference type="PANTHER" id="PTHR46112">
    <property type="entry name" value="AMINOPEPTIDASE"/>
    <property type="match status" value="1"/>
</dbReference>
<dbReference type="Pfam" id="PF00557">
    <property type="entry name" value="Peptidase_M24"/>
    <property type="match status" value="1"/>
</dbReference>
<dbReference type="InterPro" id="IPR029149">
    <property type="entry name" value="Creatin/AminoP/Spt16_N"/>
</dbReference>
<keyword evidence="3" id="KW-0645">Protease</keyword>
<dbReference type="AlphaFoldDB" id="A0A1M5WL50"/>
<dbReference type="Gene3D" id="3.90.230.10">
    <property type="entry name" value="Creatinase/methionine aminopeptidase superfamily"/>
    <property type="match status" value="1"/>
</dbReference>
<dbReference type="Proteomes" id="UP000184526">
    <property type="component" value="Unassembled WGS sequence"/>
</dbReference>
<dbReference type="InterPro" id="IPR036005">
    <property type="entry name" value="Creatinase/aminopeptidase-like"/>
</dbReference>
<dbReference type="InterPro" id="IPR000587">
    <property type="entry name" value="Creatinase_N"/>
</dbReference>
<evidence type="ECO:0000313" key="4">
    <source>
        <dbReference type="Proteomes" id="UP000184526"/>
    </source>
</evidence>
<keyword evidence="4" id="KW-1185">Reference proteome</keyword>
<dbReference type="Gene3D" id="3.40.350.10">
    <property type="entry name" value="Creatinase/prolidase N-terminal domain"/>
    <property type="match status" value="1"/>
</dbReference>
<organism evidence="3 4">
    <name type="scientific">Clostridium collagenovorans DSM 3089</name>
    <dbReference type="NCBI Taxonomy" id="1121306"/>
    <lineage>
        <taxon>Bacteria</taxon>
        <taxon>Bacillati</taxon>
        <taxon>Bacillota</taxon>
        <taxon>Clostridia</taxon>
        <taxon>Eubacteriales</taxon>
        <taxon>Clostridiaceae</taxon>
        <taxon>Clostridium</taxon>
    </lineage>
</organism>
<dbReference type="InterPro" id="IPR050659">
    <property type="entry name" value="Peptidase_M24B"/>
</dbReference>